<keyword evidence="1" id="KW-0677">Repeat</keyword>
<dbReference type="PANTHER" id="PTHR15897:SF2">
    <property type="entry name" value="ANKYRIN REPEAT AND MYND DOMAIN-CONTAINING PROTEIN 1"/>
    <property type="match status" value="1"/>
</dbReference>
<sequence length="219" mass="25298">NGFFFYKDNLMVGQGHASLGNSYMGQCYMDHRHGKGICYWLDGSKFTRALYLGHVEGYGTLEWKDGRKFQGLYKSDERLGPGIESYPDGCQDVIPGYFSLLDYPVHYRHIDDNSQKKYISVEEDPFLHSYKHLPFDDKDIFPEGVFTYSYNTDHLTLTHSFLEECDACFFQNTPKLPEEDTAQRIALMRYHLGVGFLKLQKNRKTTLKSNGMVVVPTDL</sequence>
<dbReference type="Pfam" id="PF02493">
    <property type="entry name" value="MORN"/>
    <property type="match status" value="3"/>
</dbReference>
<dbReference type="AlphaFoldDB" id="A0A8B9Z0C7"/>
<accession>A0A8B9Z0C7</accession>
<organism evidence="2 3">
    <name type="scientific">Buteo japonicus</name>
    <dbReference type="NCBI Taxonomy" id="224669"/>
    <lineage>
        <taxon>Eukaryota</taxon>
        <taxon>Metazoa</taxon>
        <taxon>Chordata</taxon>
        <taxon>Craniata</taxon>
        <taxon>Vertebrata</taxon>
        <taxon>Euteleostomi</taxon>
        <taxon>Archelosauria</taxon>
        <taxon>Archosauria</taxon>
        <taxon>Dinosauria</taxon>
        <taxon>Saurischia</taxon>
        <taxon>Theropoda</taxon>
        <taxon>Coelurosauria</taxon>
        <taxon>Aves</taxon>
        <taxon>Neognathae</taxon>
        <taxon>Neoaves</taxon>
        <taxon>Telluraves</taxon>
        <taxon>Accipitrimorphae</taxon>
        <taxon>Accipitriformes</taxon>
        <taxon>Accipitridae</taxon>
        <taxon>Accipitrinae</taxon>
        <taxon>Buteo</taxon>
    </lineage>
</organism>
<dbReference type="InterPro" id="IPR003409">
    <property type="entry name" value="MORN"/>
</dbReference>
<protein>
    <recommendedName>
        <fullName evidence="4">Ankyrin repeat and MYND domain containing 1</fullName>
    </recommendedName>
</protein>
<reference evidence="2" key="2">
    <citation type="submission" date="2025-09" db="UniProtKB">
        <authorList>
            <consortium name="Ensembl"/>
        </authorList>
    </citation>
    <scope>IDENTIFICATION</scope>
</reference>
<name>A0A8B9Z0C7_9AVES</name>
<dbReference type="SUPFAM" id="SSF82185">
    <property type="entry name" value="Histone H3 K4-specific methyltransferase SET7/9 N-terminal domain"/>
    <property type="match status" value="1"/>
</dbReference>
<evidence type="ECO:0000313" key="2">
    <source>
        <dbReference type="Ensembl" id="ENSBJAP00000001485.1"/>
    </source>
</evidence>
<proteinExistence type="predicted"/>
<reference evidence="2" key="1">
    <citation type="submission" date="2025-08" db="UniProtKB">
        <authorList>
            <consortium name="Ensembl"/>
        </authorList>
    </citation>
    <scope>IDENTIFICATION</scope>
</reference>
<dbReference type="PANTHER" id="PTHR15897">
    <property type="entry name" value="ANKYRIN REPEAT AND MYND DOMAIN PROTEIN 1"/>
    <property type="match status" value="1"/>
</dbReference>
<dbReference type="Proteomes" id="UP000694555">
    <property type="component" value="Unplaced"/>
</dbReference>
<evidence type="ECO:0008006" key="4">
    <source>
        <dbReference type="Google" id="ProtNLM"/>
    </source>
</evidence>
<evidence type="ECO:0000313" key="3">
    <source>
        <dbReference type="Proteomes" id="UP000694555"/>
    </source>
</evidence>
<dbReference type="Ensembl" id="ENSBJAT00000001519.1">
    <property type="protein sequence ID" value="ENSBJAP00000001485.1"/>
    <property type="gene ID" value="ENSBJAG00000001101.1"/>
</dbReference>
<keyword evidence="3" id="KW-1185">Reference proteome</keyword>
<dbReference type="InterPro" id="IPR053064">
    <property type="entry name" value="Ankyrin-MYND_domain-protein"/>
</dbReference>
<evidence type="ECO:0000256" key="1">
    <source>
        <dbReference type="ARBA" id="ARBA00022737"/>
    </source>
</evidence>